<dbReference type="AlphaFoldDB" id="A0A4R4ZJY9"/>
<dbReference type="GO" id="GO:0016747">
    <property type="term" value="F:acyltransferase activity, transferring groups other than amino-acyl groups"/>
    <property type="evidence" value="ECO:0007669"/>
    <property type="project" value="InterPro"/>
</dbReference>
<feature type="domain" description="N-acetyltransferase" evidence="1">
    <location>
        <begin position="79"/>
        <end position="160"/>
    </location>
</feature>
<keyword evidence="2" id="KW-0808">Transferase</keyword>
<dbReference type="CDD" id="cd04301">
    <property type="entry name" value="NAT_SF"/>
    <property type="match status" value="1"/>
</dbReference>
<dbReference type="Proteomes" id="UP000295124">
    <property type="component" value="Unassembled WGS sequence"/>
</dbReference>
<gene>
    <name evidence="2" type="ORF">E1263_16215</name>
</gene>
<accession>A0A4R4ZJY9</accession>
<dbReference type="InterPro" id="IPR016181">
    <property type="entry name" value="Acyl_CoA_acyltransferase"/>
</dbReference>
<dbReference type="Gene3D" id="3.40.630.30">
    <property type="match status" value="1"/>
</dbReference>
<sequence>MPTLITPTVAVHRSFLVAWDEFGADSRWMGARSVVSGVPEWTREQLADPAAFSAMVAAIASEAVAGTALGPEMLPQTVLWYVDGSEWLGRLSIRHQLGPAFAEVAGHITYGVRPSYRRRGYATAMLRESLPVAAALGIDPARVTCLVDNVGSQKAIEAAGGVLQDEYEGKLRYWVATGRA</sequence>
<dbReference type="EMBL" id="SMKX01000040">
    <property type="protein sequence ID" value="TDD59081.1"/>
    <property type="molecule type" value="Genomic_DNA"/>
</dbReference>
<evidence type="ECO:0000313" key="2">
    <source>
        <dbReference type="EMBL" id="TDD59081.1"/>
    </source>
</evidence>
<dbReference type="PANTHER" id="PTHR39173">
    <property type="entry name" value="ACETYLTRANSFERASE"/>
    <property type="match status" value="1"/>
</dbReference>
<name>A0A4R4ZJY9_9ACTN</name>
<evidence type="ECO:0000313" key="3">
    <source>
        <dbReference type="Proteomes" id="UP000295124"/>
    </source>
</evidence>
<evidence type="ECO:0000259" key="1">
    <source>
        <dbReference type="Pfam" id="PF13302"/>
    </source>
</evidence>
<organism evidence="2 3">
    <name type="scientific">Kribbella antibiotica</name>
    <dbReference type="NCBI Taxonomy" id="190195"/>
    <lineage>
        <taxon>Bacteria</taxon>
        <taxon>Bacillati</taxon>
        <taxon>Actinomycetota</taxon>
        <taxon>Actinomycetes</taxon>
        <taxon>Propionibacteriales</taxon>
        <taxon>Kribbellaceae</taxon>
        <taxon>Kribbella</taxon>
    </lineage>
</organism>
<keyword evidence="3" id="KW-1185">Reference proteome</keyword>
<dbReference type="InterPro" id="IPR000182">
    <property type="entry name" value="GNAT_dom"/>
</dbReference>
<comment type="caution">
    <text evidence="2">The sequence shown here is derived from an EMBL/GenBank/DDBJ whole genome shotgun (WGS) entry which is preliminary data.</text>
</comment>
<dbReference type="Pfam" id="PF13302">
    <property type="entry name" value="Acetyltransf_3"/>
    <property type="match status" value="1"/>
</dbReference>
<dbReference type="RefSeq" id="WP_132168147.1">
    <property type="nucleotide sequence ID" value="NZ_SMKX01000040.1"/>
</dbReference>
<reference evidence="2 3" key="1">
    <citation type="submission" date="2019-03" db="EMBL/GenBank/DDBJ databases">
        <title>Draft genome sequences of novel Actinobacteria.</title>
        <authorList>
            <person name="Sahin N."/>
            <person name="Ay H."/>
            <person name="Saygin H."/>
        </authorList>
    </citation>
    <scope>NUCLEOTIDE SEQUENCE [LARGE SCALE GENOMIC DNA]</scope>
    <source>
        <strain evidence="2 3">JCM 13523</strain>
    </source>
</reference>
<protein>
    <submittedName>
        <fullName evidence="2">GNAT family N-acetyltransferase</fullName>
    </submittedName>
</protein>
<dbReference type="OrthoDB" id="9797989at2"/>
<dbReference type="PANTHER" id="PTHR39173:SF1">
    <property type="entry name" value="ACETYLTRANSFERASE"/>
    <property type="match status" value="1"/>
</dbReference>
<proteinExistence type="predicted"/>
<dbReference type="SUPFAM" id="SSF55729">
    <property type="entry name" value="Acyl-CoA N-acyltransferases (Nat)"/>
    <property type="match status" value="1"/>
</dbReference>